<dbReference type="AlphaFoldDB" id="A0A9U5C4G1"/>
<evidence type="ECO:0000256" key="5">
    <source>
        <dbReference type="SAM" id="MobiDB-lite"/>
    </source>
</evidence>
<dbReference type="GO" id="GO:0016042">
    <property type="term" value="P:lipid catabolic process"/>
    <property type="evidence" value="ECO:0007669"/>
    <property type="project" value="UniProtKB-UniRule"/>
</dbReference>
<dbReference type="EC" id="3.1.1.-" evidence="8"/>
<dbReference type="PROSITE" id="PS51635">
    <property type="entry name" value="PNPLA"/>
    <property type="match status" value="1"/>
</dbReference>
<name>A0A9U5C4G1_9BURK</name>
<evidence type="ECO:0000256" key="4">
    <source>
        <dbReference type="PROSITE-ProRule" id="PRU01161"/>
    </source>
</evidence>
<feature type="region of interest" description="Disordered" evidence="5">
    <location>
        <begin position="1"/>
        <end position="29"/>
    </location>
</feature>
<evidence type="ECO:0000313" key="8">
    <source>
        <dbReference type="RefSeq" id="WP_245591270.1"/>
    </source>
</evidence>
<keyword evidence="3 4" id="KW-0443">Lipid metabolism</keyword>
<keyword evidence="1 4" id="KW-0378">Hydrolase</keyword>
<dbReference type="GO" id="GO:0016787">
    <property type="term" value="F:hydrolase activity"/>
    <property type="evidence" value="ECO:0007669"/>
    <property type="project" value="UniProtKB-UniRule"/>
</dbReference>
<dbReference type="RefSeq" id="WP_245591270.1">
    <property type="nucleotide sequence ID" value="NZ_AXWS01000007.1"/>
</dbReference>
<feature type="active site" description="Nucleophile" evidence="4">
    <location>
        <position position="133"/>
    </location>
</feature>
<dbReference type="PANTHER" id="PTHR14226:SF57">
    <property type="entry name" value="BLR7027 PROTEIN"/>
    <property type="match status" value="1"/>
</dbReference>
<dbReference type="Proteomes" id="UP000675920">
    <property type="component" value="Unplaced"/>
</dbReference>
<sequence length="474" mass="50156">MSPRLSSAETAAPPADATPAARAGSGMPIGAAPDLAASACAAPRAGSEPRPAEGGRAAPAPVRGLVLSGGGARAAYQVGVLLALRELLHDQRPPATRLPPGALPTGIAPRPPGEAPRAAIPARLPFDVVSGTSAGAINATALACRADDFDAGLDVLARVWRDIHAHHVYRSDVAGVARTGAHWLAMFVIGWALRRRRFQRPRSLLDNSPLAGQLDALMDFPRLARNIDDGRLRALAVAASDYGSGEHYTFFQTAARIAPWSRTQRQARPARIGIGHLLASSAIPFIFPAAPLEVDGEPSWFGDGSIRQHAPMSPAIHLGADRLFVVGAASAGARGFVPEAVKARRGQYPTLAQVAGHALGSIFLDGLAMDVERLERINRTLALMPPARLAESPLRPVRVLVVAPSRPIDPIAARHVRSLPRPVRMLLGSVGATEARGAALASYLLFEPGFVRELMQLGHDDCMRKRDEVRAFFA</sequence>
<evidence type="ECO:0000256" key="2">
    <source>
        <dbReference type="ARBA" id="ARBA00022963"/>
    </source>
</evidence>
<evidence type="ECO:0000313" key="7">
    <source>
        <dbReference type="Proteomes" id="UP000675920"/>
    </source>
</evidence>
<keyword evidence="2 4" id="KW-0442">Lipid degradation</keyword>
<dbReference type="SUPFAM" id="SSF52151">
    <property type="entry name" value="FabD/lysophospholipase-like"/>
    <property type="match status" value="1"/>
</dbReference>
<comment type="caution">
    <text evidence="4">Lacks conserved residue(s) required for the propagation of feature annotation.</text>
</comment>
<dbReference type="Pfam" id="PF01734">
    <property type="entry name" value="Patatin"/>
    <property type="match status" value="1"/>
</dbReference>
<dbReference type="Gene3D" id="3.40.1090.10">
    <property type="entry name" value="Cytosolic phospholipase A2 catalytic domain"/>
    <property type="match status" value="1"/>
</dbReference>
<feature type="domain" description="PNPLA" evidence="6">
    <location>
        <begin position="65"/>
        <end position="316"/>
    </location>
</feature>
<dbReference type="PANTHER" id="PTHR14226">
    <property type="entry name" value="NEUROPATHY TARGET ESTERASE/SWISS CHEESE D.MELANOGASTER"/>
    <property type="match status" value="1"/>
</dbReference>
<dbReference type="InterPro" id="IPR002641">
    <property type="entry name" value="PNPLA_dom"/>
</dbReference>
<feature type="active site" description="Proton acceptor" evidence="4">
    <location>
        <position position="303"/>
    </location>
</feature>
<protein>
    <submittedName>
        <fullName evidence="8">Patatin-like phospholipase family protein</fullName>
        <ecNumber evidence="8">3.1.1.-</ecNumber>
    </submittedName>
</protein>
<keyword evidence="7" id="KW-1185">Reference proteome</keyword>
<reference evidence="8" key="1">
    <citation type="journal article" date="2000" name="Biochim. Biophys. Acta">
        <title>The expanding superfamily of phospholipase A(2) enzymes: classification and characterization.</title>
        <authorList>
            <person name="Six D.A."/>
            <person name="Dennis E.A."/>
        </authorList>
    </citation>
    <scope>NUCLEOTIDE SEQUENCE</scope>
</reference>
<reference evidence="8" key="2">
    <citation type="submission" date="2025-08" db="UniProtKB">
        <authorList>
            <consortium name="RefSeq"/>
        </authorList>
    </citation>
    <scope>IDENTIFICATION</scope>
</reference>
<evidence type="ECO:0000259" key="6">
    <source>
        <dbReference type="PROSITE" id="PS51635"/>
    </source>
</evidence>
<feature type="region of interest" description="Disordered" evidence="5">
    <location>
        <begin position="94"/>
        <end position="116"/>
    </location>
</feature>
<evidence type="ECO:0000256" key="1">
    <source>
        <dbReference type="ARBA" id="ARBA00022801"/>
    </source>
</evidence>
<accession>A0A9U5C4G1</accession>
<organism evidence="7 8">
    <name type="scientific">Derxia gummosa DSM 723</name>
    <dbReference type="NCBI Taxonomy" id="1121388"/>
    <lineage>
        <taxon>Bacteria</taxon>
        <taxon>Pseudomonadati</taxon>
        <taxon>Pseudomonadota</taxon>
        <taxon>Betaproteobacteria</taxon>
        <taxon>Burkholderiales</taxon>
        <taxon>Alcaligenaceae</taxon>
        <taxon>Derxia</taxon>
    </lineage>
</organism>
<feature type="compositionally biased region" description="Low complexity" evidence="5">
    <location>
        <begin position="8"/>
        <end position="23"/>
    </location>
</feature>
<dbReference type="InterPro" id="IPR050301">
    <property type="entry name" value="NTE"/>
</dbReference>
<dbReference type="InterPro" id="IPR016035">
    <property type="entry name" value="Acyl_Trfase/lysoPLipase"/>
</dbReference>
<proteinExistence type="predicted"/>
<feature type="short sequence motif" description="GXSXG" evidence="4">
    <location>
        <begin position="131"/>
        <end position="135"/>
    </location>
</feature>
<evidence type="ECO:0000256" key="3">
    <source>
        <dbReference type="ARBA" id="ARBA00023098"/>
    </source>
</evidence>